<name>A0A4P9WYN7_9FUNG</name>
<accession>A0A4P9WYN7</accession>
<keyword evidence="1" id="KW-0175">Coiled coil</keyword>
<feature type="non-terminal residue" evidence="3">
    <location>
        <position position="1"/>
    </location>
</feature>
<feature type="compositionally biased region" description="Basic and acidic residues" evidence="2">
    <location>
        <begin position="811"/>
        <end position="822"/>
    </location>
</feature>
<feature type="region of interest" description="Disordered" evidence="2">
    <location>
        <begin position="799"/>
        <end position="822"/>
    </location>
</feature>
<gene>
    <name evidence="3" type="ORF">CAUPRSCDRAFT_11892</name>
</gene>
<organism evidence="3 4">
    <name type="scientific">Caulochytrium protostelioides</name>
    <dbReference type="NCBI Taxonomy" id="1555241"/>
    <lineage>
        <taxon>Eukaryota</taxon>
        <taxon>Fungi</taxon>
        <taxon>Fungi incertae sedis</taxon>
        <taxon>Chytridiomycota</taxon>
        <taxon>Chytridiomycota incertae sedis</taxon>
        <taxon>Chytridiomycetes</taxon>
        <taxon>Caulochytriales</taxon>
        <taxon>Caulochytriaceae</taxon>
        <taxon>Caulochytrium</taxon>
    </lineage>
</organism>
<feature type="region of interest" description="Disordered" evidence="2">
    <location>
        <begin position="690"/>
        <end position="734"/>
    </location>
</feature>
<dbReference type="AlphaFoldDB" id="A0A4P9WYN7"/>
<reference evidence="4" key="1">
    <citation type="journal article" date="2018" name="Nat. Microbiol.">
        <title>Leveraging single-cell genomics to expand the fungal tree of life.</title>
        <authorList>
            <person name="Ahrendt S.R."/>
            <person name="Quandt C.A."/>
            <person name="Ciobanu D."/>
            <person name="Clum A."/>
            <person name="Salamov A."/>
            <person name="Andreopoulos B."/>
            <person name="Cheng J.F."/>
            <person name="Woyke T."/>
            <person name="Pelin A."/>
            <person name="Henrissat B."/>
            <person name="Reynolds N.K."/>
            <person name="Benny G.L."/>
            <person name="Smith M.E."/>
            <person name="James T.Y."/>
            <person name="Grigoriev I.V."/>
        </authorList>
    </citation>
    <scope>NUCLEOTIDE SEQUENCE [LARGE SCALE GENOMIC DNA]</scope>
    <source>
        <strain evidence="4">ATCC 52028</strain>
    </source>
</reference>
<sequence length="822" mass="90129">DDNIRQLVQVLQTALELKTAILADTEAELAQSQDVLTQRARRKSDRDEDDDAAFDRELQRVEVERDEADARYQATLQQLQTERERQSQTEALRRQLLEENAALRDQMMSLKERLAVVTNAPLSPVDHSHAQHDRATIAALETEIRALTEQNSEWEAEHVRLLEELMAVMDHFEQSQAEQRRLAQAVVEGDELLTQMGKDRSHLKHQLQHLSAQIQSRGQMDDSLLTDIQRELLKSQSQLAFYKDLVAQKDEALVAAQAAQTEIQQALSSSQTTQLRAEIAARDQEIKHLHREFAVQQHDFALLAEEWDHLVQREEGAVTDSAQSRHASSLISRLRTQNERQKTAIAKLLRNLRHARQTLVDREGEFLKHMRVAGRGEVQALRSEIMTLRDEAMTLQKQYHTAMDLLAEKDLLLAHLDTADLAQFEQAVQRAVAAHQPVQMACDSAAYLDAASEPLREALAQAQRRNQQLKDKLAKAVRMVRELQHSTREVQSTIDVPTDSPSPPASNHHASTDSRDLSLVSTHRRLTDHTASPPDSFTEHHRRLLASYKQLSRSVRKMSLHAFHRGEPAPQRLSTQRVPEDTTWPSTAPSIRPEARLALPSTPGPRRTSIPSEDGAASAPSTGGLPLGAFATLSGVAEVLTPRWSPVKVATTAAATTAASPVAMVPVPPTVTASLSPIVTATAMATPTPVDTTASMTTPAPVTTASTATASPTTTTTPPTARATASSLSTLQRPQSARSVLIEMGIDGNVSISISAGISVTVSVIATSSRAGDDGEGWSVTTDSLVDSIKPPAGAARAWLRDGTVAPSRARAGDTRARSRES</sequence>
<dbReference type="Proteomes" id="UP000268535">
    <property type="component" value="Unassembled WGS sequence"/>
</dbReference>
<feature type="coiled-coil region" evidence="1">
    <location>
        <begin position="331"/>
        <end position="398"/>
    </location>
</feature>
<feature type="compositionally biased region" description="Polar residues" evidence="2">
    <location>
        <begin position="572"/>
        <end position="589"/>
    </location>
</feature>
<evidence type="ECO:0000313" key="4">
    <source>
        <dbReference type="Proteomes" id="UP000268535"/>
    </source>
</evidence>
<protein>
    <submittedName>
        <fullName evidence="3">Uncharacterized protein</fullName>
    </submittedName>
</protein>
<feature type="region of interest" description="Disordered" evidence="2">
    <location>
        <begin position="484"/>
        <end position="517"/>
    </location>
</feature>
<proteinExistence type="predicted"/>
<feature type="region of interest" description="Disordered" evidence="2">
    <location>
        <begin position="562"/>
        <end position="623"/>
    </location>
</feature>
<feature type="coiled-coil region" evidence="1">
    <location>
        <begin position="58"/>
        <end position="164"/>
    </location>
</feature>
<evidence type="ECO:0000256" key="2">
    <source>
        <dbReference type="SAM" id="MobiDB-lite"/>
    </source>
</evidence>
<evidence type="ECO:0000313" key="3">
    <source>
        <dbReference type="EMBL" id="RKO96416.1"/>
    </source>
</evidence>
<evidence type="ECO:0000256" key="1">
    <source>
        <dbReference type="SAM" id="Coils"/>
    </source>
</evidence>
<feature type="compositionally biased region" description="Low complexity" evidence="2">
    <location>
        <begin position="690"/>
        <end position="730"/>
    </location>
</feature>
<dbReference type="EMBL" id="ML009975">
    <property type="protein sequence ID" value="RKO96416.1"/>
    <property type="molecule type" value="Genomic_DNA"/>
</dbReference>